<evidence type="ECO:0000259" key="3">
    <source>
        <dbReference type="Pfam" id="PF01551"/>
    </source>
</evidence>
<feature type="transmembrane region" description="Helical" evidence="2">
    <location>
        <begin position="70"/>
        <end position="89"/>
    </location>
</feature>
<proteinExistence type="predicted"/>
<evidence type="ECO:0000256" key="2">
    <source>
        <dbReference type="SAM" id="Phobius"/>
    </source>
</evidence>
<evidence type="ECO:0000313" key="4">
    <source>
        <dbReference type="EMBL" id="PQD96367.1"/>
    </source>
</evidence>
<accession>A0A2S7N2X1</accession>
<gene>
    <name evidence="4" type="ORF">CYL18_00255</name>
</gene>
<dbReference type="Pfam" id="PF01551">
    <property type="entry name" value="Peptidase_M23"/>
    <property type="match status" value="1"/>
</dbReference>
<dbReference type="GO" id="GO:0004222">
    <property type="term" value="F:metalloendopeptidase activity"/>
    <property type="evidence" value="ECO:0007669"/>
    <property type="project" value="TreeGrafter"/>
</dbReference>
<dbReference type="CDD" id="cd12797">
    <property type="entry name" value="M23_peptidase"/>
    <property type="match status" value="1"/>
</dbReference>
<evidence type="ECO:0000256" key="1">
    <source>
        <dbReference type="SAM" id="MobiDB-lite"/>
    </source>
</evidence>
<reference evidence="4 5" key="1">
    <citation type="submission" date="2017-12" db="EMBL/GenBank/DDBJ databases">
        <title>Taxonomic description and draft genome of Pradoshia cofamensis Gen. nov., sp. nov., a thermotolerant bacillale isolated from anterior gut of earthworm Eisenia fetida.</title>
        <authorList>
            <person name="Saha T."/>
            <person name="Chakraborty R."/>
        </authorList>
    </citation>
    <scope>NUCLEOTIDE SEQUENCE [LARGE SCALE GENOMIC DNA]</scope>
    <source>
        <strain evidence="4 5">EAG3</strain>
    </source>
</reference>
<feature type="region of interest" description="Disordered" evidence="1">
    <location>
        <begin position="1"/>
        <end position="25"/>
    </location>
</feature>
<name>A0A2S7N2X1_9BACI</name>
<protein>
    <submittedName>
        <fullName evidence="4">Peptidase M23</fullName>
    </submittedName>
</protein>
<dbReference type="Proteomes" id="UP000239663">
    <property type="component" value="Unassembled WGS sequence"/>
</dbReference>
<dbReference type="InterPro" id="IPR050570">
    <property type="entry name" value="Cell_wall_metabolism_enzyme"/>
</dbReference>
<comment type="caution">
    <text evidence="4">The sequence shown here is derived from an EMBL/GenBank/DDBJ whole genome shotgun (WGS) entry which is preliminary data.</text>
</comment>
<feature type="domain" description="M23ase beta-sheet core" evidence="3">
    <location>
        <begin position="160"/>
        <end position="253"/>
    </location>
</feature>
<evidence type="ECO:0000313" key="5">
    <source>
        <dbReference type="Proteomes" id="UP000239663"/>
    </source>
</evidence>
<sequence>MAYKSSSDVRRSIAKRRKNRERNYGKYIPEERKRDSILADKELDWGTETMVVYDEGIKTPPNKVFIKKEWMLFQLLASICLVLVMAIIYRTSAPWTNEARSVISGVYEQEFQFASVVNWFDETIGQPFAFLPENSGKDTGSDFSMPASGTIMESFEHNGQGVIVKTAAAASVGTVKEGVVIYAGEKEEYGKTVIIQHADKSESWYGNLESIDVSLYEQVKKGAKLGRVQASEEEEGKGEFYFALKSEGRFIDPGEVISFE</sequence>
<keyword evidence="2" id="KW-1133">Transmembrane helix</keyword>
<dbReference type="InterPro" id="IPR016047">
    <property type="entry name" value="M23ase_b-sheet_dom"/>
</dbReference>
<dbReference type="AlphaFoldDB" id="A0A2S7N2X1"/>
<keyword evidence="5" id="KW-1185">Reference proteome</keyword>
<organism evidence="4 5">
    <name type="scientific">Pradoshia eiseniae</name>
    <dbReference type="NCBI Taxonomy" id="2064768"/>
    <lineage>
        <taxon>Bacteria</taxon>
        <taxon>Bacillati</taxon>
        <taxon>Bacillota</taxon>
        <taxon>Bacilli</taxon>
        <taxon>Bacillales</taxon>
        <taxon>Bacillaceae</taxon>
        <taxon>Pradoshia</taxon>
    </lineage>
</organism>
<dbReference type="RefSeq" id="WP_104847469.1">
    <property type="nucleotide sequence ID" value="NZ_PKOZ01000001.1"/>
</dbReference>
<keyword evidence="2" id="KW-0472">Membrane</keyword>
<dbReference type="PANTHER" id="PTHR21666">
    <property type="entry name" value="PEPTIDASE-RELATED"/>
    <property type="match status" value="1"/>
</dbReference>
<dbReference type="OrthoDB" id="2986589at2"/>
<keyword evidence="2" id="KW-0812">Transmembrane</keyword>
<dbReference type="PANTHER" id="PTHR21666:SF274">
    <property type="entry name" value="STAGE IV SPORULATION PROTEIN FA"/>
    <property type="match status" value="1"/>
</dbReference>
<dbReference type="Gene3D" id="2.70.70.10">
    <property type="entry name" value="Glucose Permease (Domain IIA)"/>
    <property type="match status" value="1"/>
</dbReference>
<dbReference type="InterPro" id="IPR011055">
    <property type="entry name" value="Dup_hybrid_motif"/>
</dbReference>
<dbReference type="EMBL" id="PKOZ01000001">
    <property type="protein sequence ID" value="PQD96367.1"/>
    <property type="molecule type" value="Genomic_DNA"/>
</dbReference>
<dbReference type="SUPFAM" id="SSF51261">
    <property type="entry name" value="Duplicated hybrid motif"/>
    <property type="match status" value="1"/>
</dbReference>